<dbReference type="AlphaFoldDB" id="A0A7J8NZ95"/>
<dbReference type="Pfam" id="PF13966">
    <property type="entry name" value="zf-RVT"/>
    <property type="match status" value="1"/>
</dbReference>
<reference evidence="2 3" key="1">
    <citation type="journal article" date="2019" name="Genome Biol. Evol.">
        <title>Insights into the evolution of the New World diploid cottons (Gossypium, subgenus Houzingenia) based on genome sequencing.</title>
        <authorList>
            <person name="Grover C.E."/>
            <person name="Arick M.A. 2nd"/>
            <person name="Thrash A."/>
            <person name="Conover J.L."/>
            <person name="Sanders W.S."/>
            <person name="Peterson D.G."/>
            <person name="Frelichowski J.E."/>
            <person name="Scheffler J.A."/>
            <person name="Scheffler B.E."/>
            <person name="Wendel J.F."/>
        </authorList>
    </citation>
    <scope>NUCLEOTIDE SEQUENCE [LARGE SCALE GENOMIC DNA]</scope>
    <source>
        <strain evidence="2">8</strain>
        <tissue evidence="2">Leaf</tissue>
    </source>
</reference>
<comment type="caution">
    <text evidence="2">The sequence shown here is derived from an EMBL/GenBank/DDBJ whole genome shotgun (WGS) entry which is preliminary data.</text>
</comment>
<dbReference type="EMBL" id="JABEZZ010000003">
    <property type="protein sequence ID" value="MBA0582184.1"/>
    <property type="molecule type" value="Genomic_DNA"/>
</dbReference>
<sequence length="252" mass="29142">MQSMQIPKGVCEEIGRLVDALWVQVLRSKYEMKEMLPESLMRGRCLAIWKAHVKVWLLEDIVKKLVSIPPPHPSAGNDRIFWTGTSTESFSIKSAYKTFRQNSWNAKDRWWKIIWKLQGPQRVWLFLWPVFKQHLLTNVERVRRGIAQTGSCSLCQRGAEDLIHVLRDCPTAKEIWLDIVPTNLQNNFFSGVVKLNAMWATTGGVAYKQDGQWIAGYNRYFEFCSIFNVELWGILAGLTFSKEGMQEGVHSY</sequence>
<evidence type="ECO:0000259" key="1">
    <source>
        <dbReference type="Pfam" id="PF13966"/>
    </source>
</evidence>
<organism evidence="2 3">
    <name type="scientific">Gossypium raimondii</name>
    <name type="common">Peruvian cotton</name>
    <name type="synonym">Gossypium klotzschianum subsp. raimondii</name>
    <dbReference type="NCBI Taxonomy" id="29730"/>
    <lineage>
        <taxon>Eukaryota</taxon>
        <taxon>Viridiplantae</taxon>
        <taxon>Streptophyta</taxon>
        <taxon>Embryophyta</taxon>
        <taxon>Tracheophyta</taxon>
        <taxon>Spermatophyta</taxon>
        <taxon>Magnoliopsida</taxon>
        <taxon>eudicotyledons</taxon>
        <taxon>Gunneridae</taxon>
        <taxon>Pentapetalae</taxon>
        <taxon>rosids</taxon>
        <taxon>malvids</taxon>
        <taxon>Malvales</taxon>
        <taxon>Malvaceae</taxon>
        <taxon>Malvoideae</taxon>
        <taxon>Gossypium</taxon>
    </lineage>
</organism>
<accession>A0A7J8NZ95</accession>
<evidence type="ECO:0000313" key="2">
    <source>
        <dbReference type="EMBL" id="MBA0582184.1"/>
    </source>
</evidence>
<feature type="domain" description="Reverse transcriptase zinc-binding" evidence="1">
    <location>
        <begin position="90"/>
        <end position="176"/>
    </location>
</feature>
<name>A0A7J8NZ95_GOSRA</name>
<proteinExistence type="predicted"/>
<gene>
    <name evidence="2" type="ORF">Gorai_024335</name>
</gene>
<dbReference type="Proteomes" id="UP000593578">
    <property type="component" value="Unassembled WGS sequence"/>
</dbReference>
<protein>
    <recommendedName>
        <fullName evidence="1">Reverse transcriptase zinc-binding domain-containing protein</fullName>
    </recommendedName>
</protein>
<dbReference type="InterPro" id="IPR026960">
    <property type="entry name" value="RVT-Znf"/>
</dbReference>
<evidence type="ECO:0000313" key="3">
    <source>
        <dbReference type="Proteomes" id="UP000593578"/>
    </source>
</evidence>